<comment type="similarity">
    <text evidence="2 9">Belongs to the eIF-2B alpha/beta/delta subunits family.</text>
</comment>
<keyword evidence="5" id="KW-0648">Protein biosynthesis</keyword>
<dbReference type="InterPro" id="IPR042528">
    <property type="entry name" value="elF-2B_alpha_N"/>
</dbReference>
<organism evidence="10 11">
    <name type="scientific">Malassezia furfur</name>
    <name type="common">Pityriasis versicolor infection agent</name>
    <name type="synonym">Pityrosporum furfur</name>
    <dbReference type="NCBI Taxonomy" id="55194"/>
    <lineage>
        <taxon>Eukaryota</taxon>
        <taxon>Fungi</taxon>
        <taxon>Dikarya</taxon>
        <taxon>Basidiomycota</taxon>
        <taxon>Ustilaginomycotina</taxon>
        <taxon>Malasseziomycetes</taxon>
        <taxon>Malasseziales</taxon>
        <taxon>Malasseziaceae</taxon>
        <taxon>Malassezia</taxon>
    </lineage>
</organism>
<dbReference type="SUPFAM" id="SSF100950">
    <property type="entry name" value="NagB/RpiA/CoA transferase-like"/>
    <property type="match status" value="1"/>
</dbReference>
<reference evidence="10 11" key="1">
    <citation type="journal article" date="2020" name="Elife">
        <title>Loss of centromere function drives karyotype evolution in closely related Malassezia species.</title>
        <authorList>
            <person name="Sankaranarayanan S.R."/>
            <person name="Ianiri G."/>
            <person name="Coelho M.A."/>
            <person name="Reza M.H."/>
            <person name="Thimmappa B.C."/>
            <person name="Ganguly P."/>
            <person name="Vadnala R.N."/>
            <person name="Sun S."/>
            <person name="Siddharthan R."/>
            <person name="Tellgren-Roth C."/>
            <person name="Dawson T.L."/>
            <person name="Heitman J."/>
            <person name="Sanyal K."/>
        </authorList>
    </citation>
    <scope>NUCLEOTIDE SEQUENCE [LARGE SCALE GENOMIC DNA]</scope>
    <source>
        <strain evidence="10">CBS14141</strain>
    </source>
</reference>
<keyword evidence="3" id="KW-0963">Cytoplasm</keyword>
<evidence type="ECO:0000256" key="1">
    <source>
        <dbReference type="ARBA" id="ARBA00004514"/>
    </source>
</evidence>
<dbReference type="EMBL" id="CP046235">
    <property type="protein sequence ID" value="WFD48000.1"/>
    <property type="molecule type" value="Genomic_DNA"/>
</dbReference>
<evidence type="ECO:0000256" key="4">
    <source>
        <dbReference type="ARBA" id="ARBA00022540"/>
    </source>
</evidence>
<comment type="subcellular location">
    <subcellularLocation>
        <location evidence="1">Cytoplasm</location>
        <location evidence="1">Cytosol</location>
    </subcellularLocation>
</comment>
<name>A0ABY8ETF2_MALFU</name>
<dbReference type="InterPro" id="IPR037171">
    <property type="entry name" value="NagB/RpiA_transferase-like"/>
</dbReference>
<evidence type="ECO:0000313" key="10">
    <source>
        <dbReference type="EMBL" id="WFD48000.1"/>
    </source>
</evidence>
<dbReference type="InterPro" id="IPR051501">
    <property type="entry name" value="eIF2B_alpha/beta/delta"/>
</dbReference>
<dbReference type="Proteomes" id="UP000818624">
    <property type="component" value="Chromosome 2"/>
</dbReference>
<dbReference type="Gene3D" id="3.40.50.10470">
    <property type="entry name" value="Translation initiation factor eif-2b, domain 2"/>
    <property type="match status" value="1"/>
</dbReference>
<protein>
    <recommendedName>
        <fullName evidence="6">Translation initiation factor eIF2B subunit alpha</fullName>
    </recommendedName>
    <alternativeName>
        <fullName evidence="7">eIF2B GDP-GTP exchange factor subunit alpha</fullName>
    </alternativeName>
</protein>
<accession>A0ABY8ETF2</accession>
<sequence length="320" mass="34805">MSGGFSIVDAFHNALREDDELPHPIAAIFALSEMIGSSQAETTSELMESIKRASEELKNSLPNPIPASAGLELFMRFVTTKNWAGGDFETHKQSLITTALEFAHNTVPSCRERITALLVPFIKDDTVILTHAYSRVVMQVLLTAVKTHRKRISVYVTESRPSEHGLRTYHVLSEAGIPCTVVLDSAVGYIIHKVDMCLIGAEGVAESGGLFNAIGSYQLGVIAKAACKPVFAAAESFKFLRMFPLSQYDVPLSHEMLPFPTKAEMEKHVEAQENMTPAMEALNPSFDYTLPELVTFIVSDIGILTPSGVSDALLAVYGGA</sequence>
<dbReference type="PANTHER" id="PTHR45860">
    <property type="entry name" value="TRANSLATION INITIATION FACTOR EIF-2B SUBUNIT ALPHA"/>
    <property type="match status" value="1"/>
</dbReference>
<comment type="subunit">
    <text evidence="8">Component of the translation initiation factor 2B (eIF2B) complex which is a heterodecamer of two sets of five different subunits: alpha, beta, gamma, delta and epsilon. Subunits alpha, beta and delta comprise a regulatory subcomplex and subunits epsilon and gamma comprise a catalytic subcomplex. Within the complex, the hexameric regulatory complex resides at the center, with the two heterodimeric catalytic subcomplexes bound on opposite sides.</text>
</comment>
<evidence type="ECO:0000256" key="8">
    <source>
        <dbReference type="ARBA" id="ARBA00046432"/>
    </source>
</evidence>
<evidence type="ECO:0000256" key="3">
    <source>
        <dbReference type="ARBA" id="ARBA00022490"/>
    </source>
</evidence>
<evidence type="ECO:0000256" key="7">
    <source>
        <dbReference type="ARBA" id="ARBA00044236"/>
    </source>
</evidence>
<evidence type="ECO:0000256" key="9">
    <source>
        <dbReference type="RuleBase" id="RU003814"/>
    </source>
</evidence>
<dbReference type="InterPro" id="IPR042529">
    <property type="entry name" value="IF_2B-like_C"/>
</dbReference>
<dbReference type="Pfam" id="PF01008">
    <property type="entry name" value="IF-2B"/>
    <property type="match status" value="1"/>
</dbReference>
<keyword evidence="11" id="KW-1185">Reference proteome</keyword>
<dbReference type="Gene3D" id="1.20.120.1070">
    <property type="entry name" value="Translation initiation factor eIF-2B, N-terminal domain"/>
    <property type="match status" value="1"/>
</dbReference>
<dbReference type="InterPro" id="IPR000649">
    <property type="entry name" value="IF-2B-related"/>
</dbReference>
<evidence type="ECO:0000313" key="11">
    <source>
        <dbReference type="Proteomes" id="UP000818624"/>
    </source>
</evidence>
<evidence type="ECO:0000256" key="5">
    <source>
        <dbReference type="ARBA" id="ARBA00022917"/>
    </source>
</evidence>
<gene>
    <name evidence="10" type="primary">GCN3</name>
    <name evidence="10" type="ORF">GLX27_002665</name>
</gene>
<dbReference type="GO" id="GO:0003743">
    <property type="term" value="F:translation initiation factor activity"/>
    <property type="evidence" value="ECO:0007669"/>
    <property type="project" value="UniProtKB-KW"/>
</dbReference>
<keyword evidence="4 10" id="KW-0396">Initiation factor</keyword>
<evidence type="ECO:0000256" key="2">
    <source>
        <dbReference type="ARBA" id="ARBA00007251"/>
    </source>
</evidence>
<proteinExistence type="inferred from homology"/>
<dbReference type="PANTHER" id="PTHR45860:SF1">
    <property type="entry name" value="TRANSLATION INITIATION FACTOR EIF-2B SUBUNIT ALPHA"/>
    <property type="match status" value="1"/>
</dbReference>
<evidence type="ECO:0000256" key="6">
    <source>
        <dbReference type="ARBA" id="ARBA00044208"/>
    </source>
</evidence>